<organism evidence="2 3">
    <name type="scientific">Ahniella affigens</name>
    <dbReference type="NCBI Taxonomy" id="2021234"/>
    <lineage>
        <taxon>Bacteria</taxon>
        <taxon>Pseudomonadati</taxon>
        <taxon>Pseudomonadota</taxon>
        <taxon>Gammaproteobacteria</taxon>
        <taxon>Lysobacterales</taxon>
        <taxon>Rhodanobacteraceae</taxon>
        <taxon>Ahniella</taxon>
    </lineage>
</organism>
<dbReference type="OrthoDB" id="7008377at2"/>
<evidence type="ECO:0000259" key="1">
    <source>
        <dbReference type="Pfam" id="PF14238"/>
    </source>
</evidence>
<feature type="domain" description="DUF4340" evidence="1">
    <location>
        <begin position="74"/>
        <end position="256"/>
    </location>
</feature>
<reference evidence="2 3" key="2">
    <citation type="submission" date="2018-03" db="EMBL/GenBank/DDBJ databases">
        <authorList>
            <person name="Keele B.F."/>
        </authorList>
    </citation>
    <scope>NUCLEOTIDE SEQUENCE [LARGE SCALE GENOMIC DNA]</scope>
    <source>
        <strain evidence="2 3">D13</strain>
    </source>
</reference>
<evidence type="ECO:0000313" key="2">
    <source>
        <dbReference type="EMBL" id="AVP98996.1"/>
    </source>
</evidence>
<keyword evidence="3" id="KW-1185">Reference proteome</keyword>
<name>A0A2P1PVX1_9GAMM</name>
<accession>A0A2P1PVX1</accession>
<dbReference type="InterPro" id="IPR025641">
    <property type="entry name" value="DUF4340"/>
</dbReference>
<reference evidence="2 3" key="1">
    <citation type="submission" date="2018-03" db="EMBL/GenBank/DDBJ databases">
        <title>Ahniella affigens gen. nov., sp. nov., a gammaproteobacterium isolated from sandy soil near a stream.</title>
        <authorList>
            <person name="Ko Y."/>
            <person name="Kim J.-H."/>
        </authorList>
    </citation>
    <scope>NUCLEOTIDE SEQUENCE [LARGE SCALE GENOMIC DNA]</scope>
    <source>
        <strain evidence="2 3">D13</strain>
    </source>
</reference>
<gene>
    <name evidence="2" type="ORF">C7S18_18245</name>
</gene>
<dbReference type="RefSeq" id="WP_106892915.1">
    <property type="nucleotide sequence ID" value="NZ_CP027860.1"/>
</dbReference>
<dbReference type="AlphaFoldDB" id="A0A2P1PVX1"/>
<dbReference type="EMBL" id="CP027860">
    <property type="protein sequence ID" value="AVP98996.1"/>
    <property type="molecule type" value="Genomic_DNA"/>
</dbReference>
<protein>
    <recommendedName>
        <fullName evidence="1">DUF4340 domain-containing protein</fullName>
    </recommendedName>
</protein>
<sequence>MSKHQFNKLLIVTVVVLVAAFWATSTRSPESREELAGQSLVADLKQDINKVSALRFVEAGDKTVLTIVKGDKTWTLAERDHYPVDMQKVREYLLKLAEADLLEAKTSRKESYAKLGVEDVAAAEAKSVRVELDGLAKPVKIVVGNANSMGQDGTYVRRNDEEQSWLAKGSLIPDRVVGNWLDKNVIDIQSSRIERFLLAKSGSLISGSKSKPDDDKYVIENVPKGRELNSEYEGNTLGAALASLTMDDVRKSGAAEIDPSTSTAAKYQAFDGLVIEATAWQEGDKGYVRLSASLDEAKAGAHIDAEQAKAKATFDAANAEHIAKLAEFNKKKETDKALTDADAPVAPTMPAAVSDAAKDKADQLATLKQEVETINQKCAGWDFQLPTYKFSSINKTMDELLKPKA</sequence>
<evidence type="ECO:0000313" key="3">
    <source>
        <dbReference type="Proteomes" id="UP000241074"/>
    </source>
</evidence>
<dbReference type="Pfam" id="PF14238">
    <property type="entry name" value="DUF4340"/>
    <property type="match status" value="1"/>
</dbReference>
<dbReference type="Proteomes" id="UP000241074">
    <property type="component" value="Chromosome"/>
</dbReference>
<proteinExistence type="predicted"/>
<dbReference type="KEGG" id="xba:C7S18_18245"/>